<evidence type="ECO:0000256" key="1">
    <source>
        <dbReference type="ARBA" id="ARBA00022692"/>
    </source>
</evidence>
<gene>
    <name evidence="6" type="ORF">G7Y82_19455</name>
</gene>
<dbReference type="Gene3D" id="1.20.1250.20">
    <property type="entry name" value="MFS general substrate transporter like domains"/>
    <property type="match status" value="2"/>
</dbReference>
<evidence type="ECO:0000256" key="3">
    <source>
        <dbReference type="ARBA" id="ARBA00023136"/>
    </source>
</evidence>
<dbReference type="RefSeq" id="WP_168149794.1">
    <property type="nucleotide sequence ID" value="NZ_JAAVXB010000015.1"/>
</dbReference>
<feature type="transmembrane region" description="Helical" evidence="4">
    <location>
        <begin position="307"/>
        <end position="326"/>
    </location>
</feature>
<feature type="transmembrane region" description="Helical" evidence="4">
    <location>
        <begin position="269"/>
        <end position="295"/>
    </location>
</feature>
<dbReference type="InterPro" id="IPR011701">
    <property type="entry name" value="MFS"/>
</dbReference>
<name>A0A969WDE3_9GAMM</name>
<feature type="transmembrane region" description="Helical" evidence="4">
    <location>
        <begin position="27"/>
        <end position="45"/>
    </location>
</feature>
<reference evidence="6" key="1">
    <citation type="submission" date="2020-03" db="EMBL/GenBank/DDBJ databases">
        <title>Solimonas marina sp. nov., isolated from deep seawater of the Pacific Ocean.</title>
        <authorList>
            <person name="Liu X."/>
            <person name="Lai Q."/>
            <person name="Sun F."/>
            <person name="Gai Y."/>
            <person name="Li G."/>
            <person name="Shao Z."/>
        </authorList>
    </citation>
    <scope>NUCLEOTIDE SEQUENCE</scope>
    <source>
        <strain evidence="6">C16B3</strain>
    </source>
</reference>
<dbReference type="EMBL" id="JAAVXB010000015">
    <property type="protein sequence ID" value="NKF24494.1"/>
    <property type="molecule type" value="Genomic_DNA"/>
</dbReference>
<dbReference type="InterPro" id="IPR050327">
    <property type="entry name" value="Proton-linked_MCT"/>
</dbReference>
<feature type="transmembrane region" description="Helical" evidence="4">
    <location>
        <begin position="420"/>
        <end position="440"/>
    </location>
</feature>
<sequence length="446" mass="47414">MSAPHRAATLADTRFGRFPYDPARLPFFYGWAVLGCGTIGVAMSAPGQTVGVSVFTDFLIDALHLSRSALSFAYLLGTVASALLLSRIGRLYDVYGGRWVAGVAAVAMALVLLGLSVSPAIVAGLSSLLPPGAAPAVAFVVIAFAFFLLRLSGQGTLTLASRNMVMEWFEQRRGLVNALLGVAVAFGFSSAPSLFEGLIQHGGWQWAWRVLAAAAAGFAVFALLTYRRRPEDHGLLPDGGASARTRRTHQETHAGRAFTLAEARRTYTFWVFALTATLGGLLVTALTFNVVSIFADAGMSRVRAVSVFLPVAFIAVSFEFGGSWLSDYVKLKYLAMLQLLGVMLVAVALATLRDGWPYVLLIVGLGMMQGMFSIVVGLAWPRFFGRAHLGQISGFAMAMIVTGTAVGPWLFSIARDLSGSYMPAAIGCGVLGLCLAVAAWRAERPA</sequence>
<evidence type="ECO:0000259" key="5">
    <source>
        <dbReference type="PROSITE" id="PS50850"/>
    </source>
</evidence>
<feature type="transmembrane region" description="Helical" evidence="4">
    <location>
        <begin position="358"/>
        <end position="380"/>
    </location>
</feature>
<evidence type="ECO:0000313" key="6">
    <source>
        <dbReference type="EMBL" id="NKF24494.1"/>
    </source>
</evidence>
<accession>A0A969WDE3</accession>
<keyword evidence="2 4" id="KW-1133">Transmembrane helix</keyword>
<keyword evidence="1 4" id="KW-0812">Transmembrane</keyword>
<dbReference type="InterPro" id="IPR020846">
    <property type="entry name" value="MFS_dom"/>
</dbReference>
<dbReference type="SUPFAM" id="SSF103473">
    <property type="entry name" value="MFS general substrate transporter"/>
    <property type="match status" value="1"/>
</dbReference>
<dbReference type="InterPro" id="IPR036259">
    <property type="entry name" value="MFS_trans_sf"/>
</dbReference>
<feature type="transmembrane region" description="Helical" evidence="4">
    <location>
        <begin position="206"/>
        <end position="226"/>
    </location>
</feature>
<dbReference type="PANTHER" id="PTHR11360:SF308">
    <property type="entry name" value="BLL3089 PROTEIN"/>
    <property type="match status" value="1"/>
</dbReference>
<organism evidence="6 7">
    <name type="scientific">Solimonas marina</name>
    <dbReference type="NCBI Taxonomy" id="2714601"/>
    <lineage>
        <taxon>Bacteria</taxon>
        <taxon>Pseudomonadati</taxon>
        <taxon>Pseudomonadota</taxon>
        <taxon>Gammaproteobacteria</taxon>
        <taxon>Nevskiales</taxon>
        <taxon>Nevskiaceae</taxon>
        <taxon>Solimonas</taxon>
    </lineage>
</organism>
<feature type="transmembrane region" description="Helical" evidence="4">
    <location>
        <begin position="133"/>
        <end position="153"/>
    </location>
</feature>
<evidence type="ECO:0000256" key="2">
    <source>
        <dbReference type="ARBA" id="ARBA00022989"/>
    </source>
</evidence>
<evidence type="ECO:0000256" key="4">
    <source>
        <dbReference type="SAM" id="Phobius"/>
    </source>
</evidence>
<dbReference type="PROSITE" id="PS50850">
    <property type="entry name" value="MFS"/>
    <property type="match status" value="1"/>
</dbReference>
<dbReference type="Pfam" id="PF07690">
    <property type="entry name" value="MFS_1"/>
    <property type="match status" value="1"/>
</dbReference>
<feature type="transmembrane region" description="Helical" evidence="4">
    <location>
        <begin position="65"/>
        <end position="85"/>
    </location>
</feature>
<feature type="transmembrane region" description="Helical" evidence="4">
    <location>
        <begin position="174"/>
        <end position="194"/>
    </location>
</feature>
<dbReference type="Proteomes" id="UP000653472">
    <property type="component" value="Unassembled WGS sequence"/>
</dbReference>
<protein>
    <submittedName>
        <fullName evidence="6">MFS transporter</fullName>
    </submittedName>
</protein>
<feature type="transmembrane region" description="Helical" evidence="4">
    <location>
        <begin position="392"/>
        <end position="414"/>
    </location>
</feature>
<dbReference type="GO" id="GO:0022857">
    <property type="term" value="F:transmembrane transporter activity"/>
    <property type="evidence" value="ECO:0007669"/>
    <property type="project" value="InterPro"/>
</dbReference>
<comment type="caution">
    <text evidence="6">The sequence shown here is derived from an EMBL/GenBank/DDBJ whole genome shotgun (WGS) entry which is preliminary data.</text>
</comment>
<dbReference type="PANTHER" id="PTHR11360">
    <property type="entry name" value="MONOCARBOXYLATE TRANSPORTER"/>
    <property type="match status" value="1"/>
</dbReference>
<proteinExistence type="predicted"/>
<feature type="transmembrane region" description="Helical" evidence="4">
    <location>
        <begin position="97"/>
        <end position="121"/>
    </location>
</feature>
<feature type="transmembrane region" description="Helical" evidence="4">
    <location>
        <begin position="333"/>
        <end position="352"/>
    </location>
</feature>
<dbReference type="AlphaFoldDB" id="A0A969WDE3"/>
<feature type="domain" description="Major facilitator superfamily (MFS) profile" evidence="5">
    <location>
        <begin position="33"/>
        <end position="446"/>
    </location>
</feature>
<keyword evidence="7" id="KW-1185">Reference proteome</keyword>
<keyword evidence="3 4" id="KW-0472">Membrane</keyword>
<evidence type="ECO:0000313" key="7">
    <source>
        <dbReference type="Proteomes" id="UP000653472"/>
    </source>
</evidence>